<evidence type="ECO:0000313" key="5">
    <source>
        <dbReference type="Proteomes" id="UP000438448"/>
    </source>
</evidence>
<feature type="domain" description="Mce/MlaD" evidence="2">
    <location>
        <begin position="52"/>
        <end position="127"/>
    </location>
</feature>
<dbReference type="InterPro" id="IPR052336">
    <property type="entry name" value="MlaD_Phospholipid_Transporter"/>
</dbReference>
<name>A0A7K0D149_9NOCA</name>
<dbReference type="Pfam" id="PF11887">
    <property type="entry name" value="Mce4_CUP1"/>
    <property type="match status" value="1"/>
</dbReference>
<evidence type="ECO:0000256" key="1">
    <source>
        <dbReference type="SAM" id="Phobius"/>
    </source>
</evidence>
<dbReference type="GO" id="GO:0051701">
    <property type="term" value="P:biological process involved in interaction with host"/>
    <property type="evidence" value="ECO:0007669"/>
    <property type="project" value="TreeGrafter"/>
</dbReference>
<dbReference type="Proteomes" id="UP000438448">
    <property type="component" value="Unassembled WGS sequence"/>
</dbReference>
<sequence>MARNTLVEKENAGRVFGAGWGVKLAGLGLVLSLVAIVALALTMFAGGFQSTEAVYVDSPRAGLVMDKDAKVKMRGVDIGTVQAISYTGEGARLKLAIDPDQLKLVPSNAGVDIRSTTVFGAKYVNFTVPQNPSSDHLRPGTTLSAQQVTVEFNTLFQHLTEVLGKVSPEKLNATLTALGTALQGRGDELGQLLVNSDQYLKDINPSMPDLRSDLRTSVPVTNLYADVAPDLLHTTDNFAVTSKTLVDRKNDLDAVLLNLIGLVNTTEPILKQNQQPLVTALDLLRPTTALLGEYSPALYCMVVGVANAVPVANQVFGGLGPYVTLNASFMPGGTPYQYPKDLPKVNATGGPRCDNILDRKPGSHSNYLVTDTSQGEVWTPSLSSHLNNPNTSVFQLLFAGMPGVPKP</sequence>
<dbReference type="RefSeq" id="WP_153410181.1">
    <property type="nucleotide sequence ID" value="NZ_WEGK01000004.1"/>
</dbReference>
<comment type="caution">
    <text evidence="4">The sequence shown here is derived from an EMBL/GenBank/DDBJ whole genome shotgun (WGS) entry which is preliminary data.</text>
</comment>
<proteinExistence type="predicted"/>
<keyword evidence="1" id="KW-0812">Transmembrane</keyword>
<dbReference type="InterPro" id="IPR003399">
    <property type="entry name" value="Mce/MlaD"/>
</dbReference>
<feature type="domain" description="Mammalian cell entry C-terminal" evidence="3">
    <location>
        <begin position="134"/>
        <end position="351"/>
    </location>
</feature>
<evidence type="ECO:0000313" key="4">
    <source>
        <dbReference type="EMBL" id="MQY19440.1"/>
    </source>
</evidence>
<dbReference type="PANTHER" id="PTHR33371">
    <property type="entry name" value="INTERMEMBRANE PHOSPHOLIPID TRANSPORT SYSTEM BINDING PROTEIN MLAD-RELATED"/>
    <property type="match status" value="1"/>
</dbReference>
<dbReference type="Pfam" id="PF02470">
    <property type="entry name" value="MlaD"/>
    <property type="match status" value="1"/>
</dbReference>
<gene>
    <name evidence="4" type="ORF">NRB20_25300</name>
</gene>
<accession>A0A7K0D149</accession>
<dbReference type="EMBL" id="WEGK01000004">
    <property type="protein sequence ID" value="MQY19440.1"/>
    <property type="molecule type" value="Genomic_DNA"/>
</dbReference>
<dbReference type="AlphaFoldDB" id="A0A7K0D149"/>
<keyword evidence="1" id="KW-0472">Membrane</keyword>
<evidence type="ECO:0000259" key="2">
    <source>
        <dbReference type="Pfam" id="PF02470"/>
    </source>
</evidence>
<evidence type="ECO:0008006" key="6">
    <source>
        <dbReference type="Google" id="ProtNLM"/>
    </source>
</evidence>
<dbReference type="NCBIfam" id="TIGR00996">
    <property type="entry name" value="Mtu_fam_mce"/>
    <property type="match status" value="1"/>
</dbReference>
<feature type="transmembrane region" description="Helical" evidence="1">
    <location>
        <begin position="20"/>
        <end position="41"/>
    </location>
</feature>
<organism evidence="4 5">
    <name type="scientific">Nocardia macrotermitis</name>
    <dbReference type="NCBI Taxonomy" id="2585198"/>
    <lineage>
        <taxon>Bacteria</taxon>
        <taxon>Bacillati</taxon>
        <taxon>Actinomycetota</taxon>
        <taxon>Actinomycetes</taxon>
        <taxon>Mycobacteriales</taxon>
        <taxon>Nocardiaceae</taxon>
        <taxon>Nocardia</taxon>
    </lineage>
</organism>
<keyword evidence="1" id="KW-1133">Transmembrane helix</keyword>
<dbReference type="OrthoDB" id="3460188at2"/>
<evidence type="ECO:0000259" key="3">
    <source>
        <dbReference type="Pfam" id="PF11887"/>
    </source>
</evidence>
<dbReference type="PANTHER" id="PTHR33371:SF19">
    <property type="entry name" value="MCE-FAMILY PROTEIN MCE4A"/>
    <property type="match status" value="1"/>
</dbReference>
<reference evidence="4 5" key="1">
    <citation type="submission" date="2019-10" db="EMBL/GenBank/DDBJ databases">
        <title>Nocardia macrotermitis sp. nov. and Nocardia aurantia sp. nov., isolated from the gut of fungus growing-termite Macrotermes natalensis.</title>
        <authorList>
            <person name="Benndorf R."/>
            <person name="Schwitalla J."/>
            <person name="Martin K."/>
            <person name="De Beer W."/>
            <person name="Kaster A.-K."/>
            <person name="Vollmers J."/>
            <person name="Poulsen M."/>
            <person name="Beemelmanns C."/>
        </authorList>
    </citation>
    <scope>NUCLEOTIDE SEQUENCE [LARGE SCALE GENOMIC DNA]</scope>
    <source>
        <strain evidence="4 5">RB20</strain>
    </source>
</reference>
<protein>
    <recommendedName>
        <fullName evidence="6">MCE family protein</fullName>
    </recommendedName>
</protein>
<dbReference type="GO" id="GO:0005576">
    <property type="term" value="C:extracellular region"/>
    <property type="evidence" value="ECO:0007669"/>
    <property type="project" value="TreeGrafter"/>
</dbReference>
<dbReference type="InterPro" id="IPR005693">
    <property type="entry name" value="Mce"/>
</dbReference>
<dbReference type="InterPro" id="IPR024516">
    <property type="entry name" value="Mce_C"/>
</dbReference>
<keyword evidence="5" id="KW-1185">Reference proteome</keyword>